<dbReference type="PANTHER" id="PTHR33653:SF1">
    <property type="entry name" value="RIBONUCLEASE VAPC2"/>
    <property type="match status" value="1"/>
</dbReference>
<evidence type="ECO:0000259" key="8">
    <source>
        <dbReference type="Pfam" id="PF01850"/>
    </source>
</evidence>
<comment type="cofactor">
    <cofactor evidence="1">
        <name>Mg(2+)</name>
        <dbReference type="ChEBI" id="CHEBI:18420"/>
    </cofactor>
</comment>
<dbReference type="InterPro" id="IPR050556">
    <property type="entry name" value="Type_II_TA_system_RNase"/>
</dbReference>
<evidence type="ECO:0000256" key="2">
    <source>
        <dbReference type="ARBA" id="ARBA00022649"/>
    </source>
</evidence>
<dbReference type="RefSeq" id="WP_103926649.1">
    <property type="nucleotide sequence ID" value="NZ_FNVR01000044.1"/>
</dbReference>
<dbReference type="GO" id="GO:0004519">
    <property type="term" value="F:endonuclease activity"/>
    <property type="evidence" value="ECO:0007669"/>
    <property type="project" value="UniProtKB-KW"/>
</dbReference>
<keyword evidence="6" id="KW-0460">Magnesium</keyword>
<dbReference type="OrthoDB" id="9796690at2"/>
<keyword evidence="2" id="KW-1277">Toxin-antitoxin system</keyword>
<dbReference type="Proteomes" id="UP000236736">
    <property type="component" value="Unassembled WGS sequence"/>
</dbReference>
<dbReference type="InterPro" id="IPR002716">
    <property type="entry name" value="PIN_dom"/>
</dbReference>
<dbReference type="GO" id="GO:0046872">
    <property type="term" value="F:metal ion binding"/>
    <property type="evidence" value="ECO:0007669"/>
    <property type="project" value="UniProtKB-KW"/>
</dbReference>
<evidence type="ECO:0000256" key="3">
    <source>
        <dbReference type="ARBA" id="ARBA00022722"/>
    </source>
</evidence>
<evidence type="ECO:0000256" key="4">
    <source>
        <dbReference type="ARBA" id="ARBA00022723"/>
    </source>
</evidence>
<comment type="similarity">
    <text evidence="7">Belongs to the PINc/VapC protein family.</text>
</comment>
<dbReference type="STRING" id="1120964.GCA_001313265_07404"/>
<keyword evidence="3" id="KW-0540">Nuclease</keyword>
<dbReference type="SUPFAM" id="SSF88723">
    <property type="entry name" value="PIN domain-like"/>
    <property type="match status" value="1"/>
</dbReference>
<name>A0A1H6AHZ2_9BACT</name>
<gene>
    <name evidence="9" type="ORF">SAMN03080598_04102</name>
</gene>
<organism evidence="9 10">
    <name type="scientific">Algoriphagus boritolerans DSM 17298 = JCM 18970</name>
    <dbReference type="NCBI Taxonomy" id="1120964"/>
    <lineage>
        <taxon>Bacteria</taxon>
        <taxon>Pseudomonadati</taxon>
        <taxon>Bacteroidota</taxon>
        <taxon>Cytophagia</taxon>
        <taxon>Cytophagales</taxon>
        <taxon>Cyclobacteriaceae</taxon>
        <taxon>Algoriphagus</taxon>
    </lineage>
</organism>
<evidence type="ECO:0000256" key="7">
    <source>
        <dbReference type="ARBA" id="ARBA00038093"/>
    </source>
</evidence>
<dbReference type="EMBL" id="FNVR01000044">
    <property type="protein sequence ID" value="SEG47376.1"/>
    <property type="molecule type" value="Genomic_DNA"/>
</dbReference>
<keyword evidence="5" id="KW-0378">Hydrolase</keyword>
<feature type="domain" description="PIN" evidence="8">
    <location>
        <begin position="4"/>
        <end position="116"/>
    </location>
</feature>
<dbReference type="PANTHER" id="PTHR33653">
    <property type="entry name" value="RIBONUCLEASE VAPC2"/>
    <property type="match status" value="1"/>
</dbReference>
<keyword evidence="9" id="KW-0255">Endonuclease</keyword>
<dbReference type="InterPro" id="IPR029060">
    <property type="entry name" value="PIN-like_dom_sf"/>
</dbReference>
<dbReference type="GO" id="GO:0016787">
    <property type="term" value="F:hydrolase activity"/>
    <property type="evidence" value="ECO:0007669"/>
    <property type="project" value="UniProtKB-KW"/>
</dbReference>
<accession>A0A1H6AHZ2</accession>
<evidence type="ECO:0000256" key="1">
    <source>
        <dbReference type="ARBA" id="ARBA00001946"/>
    </source>
</evidence>
<protein>
    <submittedName>
        <fullName evidence="9">tRNA(fMet)-specific endonuclease VapC</fullName>
    </submittedName>
</protein>
<evidence type="ECO:0000256" key="6">
    <source>
        <dbReference type="ARBA" id="ARBA00022842"/>
    </source>
</evidence>
<dbReference type="Gene3D" id="3.40.50.1010">
    <property type="entry name" value="5'-nuclease"/>
    <property type="match status" value="1"/>
</dbReference>
<keyword evidence="4" id="KW-0479">Metal-binding</keyword>
<evidence type="ECO:0000256" key="5">
    <source>
        <dbReference type="ARBA" id="ARBA00022801"/>
    </source>
</evidence>
<sequence length="134" mass="15485">MQFLLDTSICVFFLRGKLHLDEIIKEKGLENCFISEITVFELKYGAENSDDPQKSHNSVDKFVKGLTIIPIFGIVDQYANNKVFLRKNGTPMHDEFDLIIGVTALANKMILVTDNIKDFRYLENLKLENWAERK</sequence>
<evidence type="ECO:0000313" key="9">
    <source>
        <dbReference type="EMBL" id="SEG47376.1"/>
    </source>
</evidence>
<dbReference type="AlphaFoldDB" id="A0A1H6AHZ2"/>
<keyword evidence="10" id="KW-1185">Reference proteome</keyword>
<reference evidence="10" key="1">
    <citation type="submission" date="2016-10" db="EMBL/GenBank/DDBJ databases">
        <authorList>
            <person name="Varghese N."/>
            <person name="Submissions S."/>
        </authorList>
    </citation>
    <scope>NUCLEOTIDE SEQUENCE [LARGE SCALE GENOMIC DNA]</scope>
    <source>
        <strain evidence="10">DSM 17298</strain>
    </source>
</reference>
<proteinExistence type="inferred from homology"/>
<evidence type="ECO:0000313" key="10">
    <source>
        <dbReference type="Proteomes" id="UP000236736"/>
    </source>
</evidence>
<dbReference type="Pfam" id="PF01850">
    <property type="entry name" value="PIN"/>
    <property type="match status" value="1"/>
</dbReference>